<feature type="region of interest" description="Disordered" evidence="1">
    <location>
        <begin position="43"/>
        <end position="78"/>
    </location>
</feature>
<feature type="compositionally biased region" description="Basic and acidic residues" evidence="1">
    <location>
        <begin position="43"/>
        <end position="55"/>
    </location>
</feature>
<sequence length="78" mass="8844">MASLSKLTFSGKVMTAPQNGGKMAFLDMSLDDIIILRKIEDTSTEEIKDGAENHVKNNSVSRRQSNTRKHRRHRGEMQ</sequence>
<accession>A0A8C3VKS1</accession>
<feature type="compositionally biased region" description="Basic residues" evidence="1">
    <location>
        <begin position="65"/>
        <end position="78"/>
    </location>
</feature>
<evidence type="ECO:0000313" key="3">
    <source>
        <dbReference type="Proteomes" id="UP000694540"/>
    </source>
</evidence>
<organism evidence="2 3">
    <name type="scientific">Catagonus wagneri</name>
    <name type="common">Chacoan peccary</name>
    <dbReference type="NCBI Taxonomy" id="51154"/>
    <lineage>
        <taxon>Eukaryota</taxon>
        <taxon>Metazoa</taxon>
        <taxon>Chordata</taxon>
        <taxon>Craniata</taxon>
        <taxon>Vertebrata</taxon>
        <taxon>Euteleostomi</taxon>
        <taxon>Mammalia</taxon>
        <taxon>Eutheria</taxon>
        <taxon>Laurasiatheria</taxon>
        <taxon>Artiodactyla</taxon>
        <taxon>Suina</taxon>
        <taxon>Tayassuidae</taxon>
        <taxon>Catagonus</taxon>
    </lineage>
</organism>
<name>A0A8C3VKS1_9CETA</name>
<protein>
    <submittedName>
        <fullName evidence="2">Uncharacterized protein</fullName>
    </submittedName>
</protein>
<keyword evidence="3" id="KW-1185">Reference proteome</keyword>
<dbReference type="Proteomes" id="UP000694540">
    <property type="component" value="Unplaced"/>
</dbReference>
<dbReference type="Ensembl" id="ENSCWAT00000000477.1">
    <property type="protein sequence ID" value="ENSCWAP00000000416.1"/>
    <property type="gene ID" value="ENSCWAG00000000389.1"/>
</dbReference>
<dbReference type="AlphaFoldDB" id="A0A8C3VKS1"/>
<reference evidence="2" key="1">
    <citation type="submission" date="2025-08" db="UniProtKB">
        <authorList>
            <consortium name="Ensembl"/>
        </authorList>
    </citation>
    <scope>IDENTIFICATION</scope>
</reference>
<dbReference type="GeneTree" id="ENSGT01140000282946"/>
<reference evidence="2" key="2">
    <citation type="submission" date="2025-09" db="UniProtKB">
        <authorList>
            <consortium name="Ensembl"/>
        </authorList>
    </citation>
    <scope>IDENTIFICATION</scope>
</reference>
<evidence type="ECO:0000313" key="2">
    <source>
        <dbReference type="Ensembl" id="ENSCWAP00000000416.1"/>
    </source>
</evidence>
<evidence type="ECO:0000256" key="1">
    <source>
        <dbReference type="SAM" id="MobiDB-lite"/>
    </source>
</evidence>
<proteinExistence type="predicted"/>